<evidence type="ECO:0000256" key="3">
    <source>
        <dbReference type="SAM" id="SignalP"/>
    </source>
</evidence>
<evidence type="ECO:0000256" key="1">
    <source>
        <dbReference type="ARBA" id="ARBA00010634"/>
    </source>
</evidence>
<keyword evidence="2 3" id="KW-0732">Signal</keyword>
<dbReference type="PANTHER" id="PTHR30035">
    <property type="entry name" value="LIPOPROTEIN VACJ-RELATED"/>
    <property type="match status" value="1"/>
</dbReference>
<dbReference type="PRINTS" id="PR01805">
    <property type="entry name" value="VACJLIPOPROT"/>
</dbReference>
<dbReference type="KEGG" id="fes:HER31_01315"/>
<evidence type="ECO:0000256" key="2">
    <source>
        <dbReference type="ARBA" id="ARBA00022729"/>
    </source>
</evidence>
<protein>
    <submittedName>
        <fullName evidence="4">VacJ family lipoprotein</fullName>
    </submittedName>
</protein>
<keyword evidence="5" id="KW-1185">Reference proteome</keyword>
<proteinExistence type="inferred from homology"/>
<sequence length="249" mass="28367">MLRALGCLLLLLASNSLYAEEETIVDGDPRDPYESFNRAMWAFNYEFLDPVLVRPTVHAYDDYVPELVKDSIGSFLDNLDTPFTAVNNLLQWKPKQAGIETLRFTINTTVGILGLFDVASDMGLPAHQREEFGEVMEQANLGNGPYLMLPFFGPTTVRDEVGDYVDRMYPPLSTLSIWQDVGRWALDGVNTRAALREQEALIDESLDPYAFAREAYFQLLEYDVLDGELPQQDEESDEWLDDYLDEIDQ</sequence>
<keyword evidence="4" id="KW-0449">Lipoprotein</keyword>
<reference evidence="4 5" key="1">
    <citation type="submission" date="2020-04" db="EMBL/GenBank/DDBJ databases">
        <title>Ferrimonas sp. S7 isolated from sea water.</title>
        <authorList>
            <person name="Bae S.S."/>
            <person name="Baek K."/>
        </authorList>
    </citation>
    <scope>NUCLEOTIDE SEQUENCE [LARGE SCALE GENOMIC DNA]</scope>
    <source>
        <strain evidence="4 5">S7</strain>
    </source>
</reference>
<dbReference type="Proteomes" id="UP000501602">
    <property type="component" value="Chromosome"/>
</dbReference>
<feature type="chain" id="PRO_5026054235" evidence="3">
    <location>
        <begin position="20"/>
        <end position="249"/>
    </location>
</feature>
<dbReference type="GO" id="GO:0016020">
    <property type="term" value="C:membrane"/>
    <property type="evidence" value="ECO:0007669"/>
    <property type="project" value="InterPro"/>
</dbReference>
<accession>A0A6H1UAJ4</accession>
<dbReference type="RefSeq" id="WP_168658920.1">
    <property type="nucleotide sequence ID" value="NZ_CP051180.1"/>
</dbReference>
<organism evidence="4 5">
    <name type="scientific">Ferrimonas lipolytica</name>
    <dbReference type="NCBI Taxonomy" id="2724191"/>
    <lineage>
        <taxon>Bacteria</taxon>
        <taxon>Pseudomonadati</taxon>
        <taxon>Pseudomonadota</taxon>
        <taxon>Gammaproteobacteria</taxon>
        <taxon>Alteromonadales</taxon>
        <taxon>Ferrimonadaceae</taxon>
        <taxon>Ferrimonas</taxon>
    </lineage>
</organism>
<evidence type="ECO:0000313" key="5">
    <source>
        <dbReference type="Proteomes" id="UP000501602"/>
    </source>
</evidence>
<dbReference type="AlphaFoldDB" id="A0A6H1UAJ4"/>
<dbReference type="EMBL" id="CP051180">
    <property type="protein sequence ID" value="QIZ75659.1"/>
    <property type="molecule type" value="Genomic_DNA"/>
</dbReference>
<feature type="signal peptide" evidence="3">
    <location>
        <begin position="1"/>
        <end position="19"/>
    </location>
</feature>
<gene>
    <name evidence="4" type="ORF">HER31_01315</name>
</gene>
<comment type="similarity">
    <text evidence="1">Belongs to the MlaA family.</text>
</comment>
<dbReference type="GO" id="GO:0120010">
    <property type="term" value="P:intermembrane phospholipid transfer"/>
    <property type="evidence" value="ECO:0007669"/>
    <property type="project" value="TreeGrafter"/>
</dbReference>
<dbReference type="PANTHER" id="PTHR30035:SF3">
    <property type="entry name" value="INTERMEMBRANE PHOSPHOLIPID TRANSPORT SYSTEM LIPOPROTEIN MLAA"/>
    <property type="match status" value="1"/>
</dbReference>
<dbReference type="InterPro" id="IPR007428">
    <property type="entry name" value="MlaA"/>
</dbReference>
<evidence type="ECO:0000313" key="4">
    <source>
        <dbReference type="EMBL" id="QIZ75659.1"/>
    </source>
</evidence>
<name>A0A6H1UAJ4_9GAMM</name>
<dbReference type="Pfam" id="PF04333">
    <property type="entry name" value="MlaA"/>
    <property type="match status" value="1"/>
</dbReference>